<feature type="domain" description="PucR C-terminal helix-turn-helix" evidence="2">
    <location>
        <begin position="471"/>
        <end position="529"/>
    </location>
</feature>
<organism evidence="3 4">
    <name type="scientific">Solirubrobacter pauli</name>
    <dbReference type="NCBI Taxonomy" id="166793"/>
    <lineage>
        <taxon>Bacteria</taxon>
        <taxon>Bacillati</taxon>
        <taxon>Actinomycetota</taxon>
        <taxon>Thermoleophilia</taxon>
        <taxon>Solirubrobacterales</taxon>
        <taxon>Solirubrobacteraceae</taxon>
        <taxon>Solirubrobacter</taxon>
    </lineage>
</organism>
<dbReference type="EMBL" id="RBIL01000002">
    <property type="protein sequence ID" value="RKQ87712.1"/>
    <property type="molecule type" value="Genomic_DNA"/>
</dbReference>
<evidence type="ECO:0000313" key="4">
    <source>
        <dbReference type="Proteomes" id="UP000278962"/>
    </source>
</evidence>
<protein>
    <submittedName>
        <fullName evidence="3">Purine catabolism regulator</fullName>
    </submittedName>
</protein>
<evidence type="ECO:0000259" key="2">
    <source>
        <dbReference type="Pfam" id="PF13556"/>
    </source>
</evidence>
<sequence length="538" mass="57886">MLSLADVLELPVVRRALPEVVVGDAALDRQIRWAHVIEMPDPDDLLKGGELVLTTGLGPAGDPVHQTAWTRSLVDQGVAALAVELGSTWRDVPPAVVAGCARAGVPVIAFHRPVRFIEITEAVHAAVINAQYALLARGEEIHRRFTELILRGRGVPEILAELCAAVKSPVVLEDAGGSLVYYVSGPPGDDLALSAWADVHRAEARGETAEGVLCADVRLLDSSWGRVMALSLEHRLDDFDRVAIERAALAVAIDLLTQQHDEQLRARSRGAFLSELADGRVEEADARRRAEALGFPGTGRGALLPLVAAWRRPAYTRGRSEGADGISWTRLSGDLRGALASTGLAVLLGPRDVDLLVLLALGSRDYDEALVEHVAHLFHGALDRHGLGPADAALAVGGPADTWAAAGQGLRRVRRSAGAATALDVRRWYDARRPGVTDLLHELRDTPELEAFVAEQLGPLLGDGTPRGRVLLDTLEAYLAAGGRKAEAARALHLERQSLYLRLRRIEEALGVSLEDEDVVLGLHLAVRARRFRRGART</sequence>
<dbReference type="Gene3D" id="1.10.10.2840">
    <property type="entry name" value="PucR C-terminal helix-turn-helix domain"/>
    <property type="match status" value="1"/>
</dbReference>
<dbReference type="PANTHER" id="PTHR33744:SF1">
    <property type="entry name" value="DNA-BINDING TRANSCRIPTIONAL ACTIVATOR ADER"/>
    <property type="match status" value="1"/>
</dbReference>
<dbReference type="InterPro" id="IPR012914">
    <property type="entry name" value="PucR_dom"/>
</dbReference>
<dbReference type="Pfam" id="PF07905">
    <property type="entry name" value="PucR"/>
    <property type="match status" value="1"/>
</dbReference>
<accession>A0A660L4C8</accession>
<dbReference type="PANTHER" id="PTHR33744">
    <property type="entry name" value="CARBOHYDRATE DIACID REGULATOR"/>
    <property type="match status" value="1"/>
</dbReference>
<dbReference type="Proteomes" id="UP000278962">
    <property type="component" value="Unassembled WGS sequence"/>
</dbReference>
<feature type="domain" description="Purine catabolism PurC-like" evidence="1">
    <location>
        <begin position="6"/>
        <end position="127"/>
    </location>
</feature>
<evidence type="ECO:0000259" key="1">
    <source>
        <dbReference type="Pfam" id="PF07905"/>
    </source>
</evidence>
<dbReference type="InterPro" id="IPR051448">
    <property type="entry name" value="CdaR-like_regulators"/>
</dbReference>
<reference evidence="3 4" key="1">
    <citation type="submission" date="2018-10" db="EMBL/GenBank/DDBJ databases">
        <title>Genomic Encyclopedia of Archaeal and Bacterial Type Strains, Phase II (KMG-II): from individual species to whole genera.</title>
        <authorList>
            <person name="Goeker M."/>
        </authorList>
    </citation>
    <scope>NUCLEOTIDE SEQUENCE [LARGE SCALE GENOMIC DNA]</scope>
    <source>
        <strain evidence="3 4">DSM 14954</strain>
    </source>
</reference>
<keyword evidence="4" id="KW-1185">Reference proteome</keyword>
<gene>
    <name evidence="3" type="ORF">C8N24_5740</name>
</gene>
<dbReference type="Pfam" id="PF13556">
    <property type="entry name" value="HTH_30"/>
    <property type="match status" value="1"/>
</dbReference>
<dbReference type="AlphaFoldDB" id="A0A660L4C8"/>
<dbReference type="InterPro" id="IPR042070">
    <property type="entry name" value="PucR_C-HTH_sf"/>
</dbReference>
<comment type="caution">
    <text evidence="3">The sequence shown here is derived from an EMBL/GenBank/DDBJ whole genome shotgun (WGS) entry which is preliminary data.</text>
</comment>
<evidence type="ECO:0000313" key="3">
    <source>
        <dbReference type="EMBL" id="RKQ87712.1"/>
    </source>
</evidence>
<name>A0A660L4C8_9ACTN</name>
<dbReference type="InterPro" id="IPR025736">
    <property type="entry name" value="PucR_C-HTH_dom"/>
</dbReference>
<dbReference type="OrthoDB" id="2973014at2"/>
<proteinExistence type="predicted"/>